<dbReference type="AlphaFoldDB" id="A0A9X1B386"/>
<evidence type="ECO:0000313" key="3">
    <source>
        <dbReference type="Proteomes" id="UP001138768"/>
    </source>
</evidence>
<feature type="transmembrane region" description="Helical" evidence="1">
    <location>
        <begin position="70"/>
        <end position="89"/>
    </location>
</feature>
<keyword evidence="3" id="KW-1185">Reference proteome</keyword>
<accession>A0A9X1B386</accession>
<protein>
    <submittedName>
        <fullName evidence="2">Uncharacterized protein</fullName>
    </submittedName>
</protein>
<feature type="transmembrane region" description="Helical" evidence="1">
    <location>
        <begin position="25"/>
        <end position="50"/>
    </location>
</feature>
<gene>
    <name evidence="2" type="ORF">CKO42_06840</name>
</gene>
<keyword evidence="1" id="KW-1133">Transmembrane helix</keyword>
<feature type="transmembrane region" description="Helical" evidence="1">
    <location>
        <begin position="120"/>
        <end position="139"/>
    </location>
</feature>
<keyword evidence="1" id="KW-0472">Membrane</keyword>
<feature type="transmembrane region" description="Helical" evidence="1">
    <location>
        <begin position="96"/>
        <end position="114"/>
    </location>
</feature>
<organism evidence="2 3">
    <name type="scientific">Lamprobacter modestohalophilus</name>
    <dbReference type="NCBI Taxonomy" id="1064514"/>
    <lineage>
        <taxon>Bacteria</taxon>
        <taxon>Pseudomonadati</taxon>
        <taxon>Pseudomonadota</taxon>
        <taxon>Gammaproteobacteria</taxon>
        <taxon>Chromatiales</taxon>
        <taxon>Chromatiaceae</taxon>
        <taxon>Lamprobacter</taxon>
    </lineage>
</organism>
<name>A0A9X1B386_9GAMM</name>
<sequence length="152" mass="15889">MTLGTTLPAQLKSAQHIQAGQMGQVAARAVVILSVFGGLGIGTLLMLALAGPAPERLQQDAELAGLVRSMVLVKGIIMLAALSLVTWRLGRPIARLPLLGYAVSLGVSAAALAWMWSLNAIPIAALFFYGGLISGFFTASRDHFLPPSRPNA</sequence>
<dbReference type="Proteomes" id="UP001138768">
    <property type="component" value="Unassembled WGS sequence"/>
</dbReference>
<dbReference type="EMBL" id="NRRY01000007">
    <property type="protein sequence ID" value="MBK1618165.1"/>
    <property type="molecule type" value="Genomic_DNA"/>
</dbReference>
<proteinExistence type="predicted"/>
<evidence type="ECO:0000313" key="2">
    <source>
        <dbReference type="EMBL" id="MBK1618165.1"/>
    </source>
</evidence>
<evidence type="ECO:0000256" key="1">
    <source>
        <dbReference type="SAM" id="Phobius"/>
    </source>
</evidence>
<reference evidence="2 3" key="1">
    <citation type="journal article" date="2020" name="Microorganisms">
        <title>Osmotic Adaptation and Compatible Solute Biosynthesis of Phototrophic Bacteria as Revealed from Genome Analyses.</title>
        <authorList>
            <person name="Imhoff J.F."/>
            <person name="Rahn T."/>
            <person name="Kunzel S."/>
            <person name="Keller A."/>
            <person name="Neulinger S.C."/>
        </authorList>
    </citation>
    <scope>NUCLEOTIDE SEQUENCE [LARGE SCALE GENOMIC DNA]</scope>
    <source>
        <strain evidence="2 3">DSM 25653</strain>
    </source>
</reference>
<keyword evidence="1" id="KW-0812">Transmembrane</keyword>
<dbReference type="RefSeq" id="WP_200240980.1">
    <property type="nucleotide sequence ID" value="NZ_NRRY01000007.1"/>
</dbReference>
<comment type="caution">
    <text evidence="2">The sequence shown here is derived from an EMBL/GenBank/DDBJ whole genome shotgun (WGS) entry which is preliminary data.</text>
</comment>